<evidence type="ECO:0000313" key="2">
    <source>
        <dbReference type="Proteomes" id="UP000324222"/>
    </source>
</evidence>
<dbReference type="EMBL" id="VSRR010027065">
    <property type="protein sequence ID" value="MPC67985.1"/>
    <property type="molecule type" value="Genomic_DNA"/>
</dbReference>
<accession>A0A5B7HEE6</accession>
<comment type="caution">
    <text evidence="1">The sequence shown here is derived from an EMBL/GenBank/DDBJ whole genome shotgun (WGS) entry which is preliminary data.</text>
</comment>
<proteinExistence type="predicted"/>
<gene>
    <name evidence="1" type="ORF">E2C01_062174</name>
</gene>
<dbReference type="AlphaFoldDB" id="A0A5B7HEE6"/>
<evidence type="ECO:0000313" key="1">
    <source>
        <dbReference type="EMBL" id="MPC67985.1"/>
    </source>
</evidence>
<dbReference type="Proteomes" id="UP000324222">
    <property type="component" value="Unassembled WGS sequence"/>
</dbReference>
<organism evidence="1 2">
    <name type="scientific">Portunus trituberculatus</name>
    <name type="common">Swimming crab</name>
    <name type="synonym">Neptunus trituberculatus</name>
    <dbReference type="NCBI Taxonomy" id="210409"/>
    <lineage>
        <taxon>Eukaryota</taxon>
        <taxon>Metazoa</taxon>
        <taxon>Ecdysozoa</taxon>
        <taxon>Arthropoda</taxon>
        <taxon>Crustacea</taxon>
        <taxon>Multicrustacea</taxon>
        <taxon>Malacostraca</taxon>
        <taxon>Eumalacostraca</taxon>
        <taxon>Eucarida</taxon>
        <taxon>Decapoda</taxon>
        <taxon>Pleocyemata</taxon>
        <taxon>Brachyura</taxon>
        <taxon>Eubrachyura</taxon>
        <taxon>Portunoidea</taxon>
        <taxon>Portunidae</taxon>
        <taxon>Portuninae</taxon>
        <taxon>Portunus</taxon>
    </lineage>
</organism>
<keyword evidence="2" id="KW-1185">Reference proteome</keyword>
<reference evidence="1 2" key="1">
    <citation type="submission" date="2019-05" db="EMBL/GenBank/DDBJ databases">
        <title>Another draft genome of Portunus trituberculatus and its Hox gene families provides insights of decapod evolution.</title>
        <authorList>
            <person name="Jeong J.-H."/>
            <person name="Song I."/>
            <person name="Kim S."/>
            <person name="Choi T."/>
            <person name="Kim D."/>
            <person name="Ryu S."/>
            <person name="Kim W."/>
        </authorList>
    </citation>
    <scope>NUCLEOTIDE SEQUENCE [LARGE SCALE GENOMIC DNA]</scope>
    <source>
        <tissue evidence="1">Muscle</tissue>
    </source>
</reference>
<protein>
    <submittedName>
        <fullName evidence="1">Uncharacterized protein</fullName>
    </submittedName>
</protein>
<sequence>MNGKVRQAVAPPTTKPRHWLAPRRLIDPLQASEAERRGAAANQRCCAGTRGNSSPHGNKCLGRGNYTGEQYCLGDKIRDTSRLLKKVTWAPRITSPHSTPITHTTHNTQHT</sequence>
<name>A0A5B7HEE6_PORTR</name>